<reference evidence="2" key="2">
    <citation type="submission" date="2017-06" db="EMBL/GenBank/DDBJ databases">
        <title>WGS assembly of Brachypodium distachyon.</title>
        <authorList>
            <consortium name="The International Brachypodium Initiative"/>
            <person name="Lucas S."/>
            <person name="Harmon-Smith M."/>
            <person name="Lail K."/>
            <person name="Tice H."/>
            <person name="Grimwood J."/>
            <person name="Bruce D."/>
            <person name="Barry K."/>
            <person name="Shu S."/>
            <person name="Lindquist E."/>
            <person name="Wang M."/>
            <person name="Pitluck S."/>
            <person name="Vogel J.P."/>
            <person name="Garvin D.F."/>
            <person name="Mockler T.C."/>
            <person name="Schmutz J."/>
            <person name="Rokhsar D."/>
            <person name="Bevan M.W."/>
        </authorList>
    </citation>
    <scope>NUCLEOTIDE SEQUENCE</scope>
    <source>
        <strain evidence="2">Bd21</strain>
    </source>
</reference>
<dbReference type="Proteomes" id="UP000008810">
    <property type="component" value="Chromosome 3"/>
</dbReference>
<sequence>MWAVVPGGLFVVVASGFRVFEKYHGRLSFPEPGSNAPLLRRPPMRTVAAAASSSLRSGDRPPAIAPNDFDADLARMMEALEAMDSLSLSRRTSKSTSLPPRAPGASKCRLQSLPSVAGIDEMGTTLCLPTPGKLFLRASVPVGEDQQMFDELF</sequence>
<dbReference type="EMBL" id="CM000882">
    <property type="protein sequence ID" value="KQJ95883.1"/>
    <property type="molecule type" value="Genomic_DNA"/>
</dbReference>
<dbReference type="AlphaFoldDB" id="A0A0Q3I5P2"/>
<evidence type="ECO:0000313" key="3">
    <source>
        <dbReference type="EnsemblPlants" id="KQJ95883"/>
    </source>
</evidence>
<accession>A0A0Q3I5P2</accession>
<dbReference type="Gramene" id="KQJ95883">
    <property type="protein sequence ID" value="KQJ95883"/>
    <property type="gene ID" value="BRADI_3g19596v3"/>
</dbReference>
<dbReference type="InParanoid" id="A0A0Q3I5P2"/>
<reference evidence="2 3" key="1">
    <citation type="journal article" date="2010" name="Nature">
        <title>Genome sequencing and analysis of the model grass Brachypodium distachyon.</title>
        <authorList>
            <consortium name="International Brachypodium Initiative"/>
        </authorList>
    </citation>
    <scope>NUCLEOTIDE SEQUENCE [LARGE SCALE GENOMIC DNA]</scope>
    <source>
        <strain evidence="2 3">Bd21</strain>
    </source>
</reference>
<gene>
    <name evidence="2" type="ORF">BRADI_3g19596v3</name>
</gene>
<evidence type="ECO:0000313" key="2">
    <source>
        <dbReference type="EMBL" id="KQJ95883.1"/>
    </source>
</evidence>
<dbReference type="OrthoDB" id="1916794at2759"/>
<keyword evidence="4" id="KW-1185">Reference proteome</keyword>
<reference evidence="3" key="3">
    <citation type="submission" date="2018-08" db="UniProtKB">
        <authorList>
            <consortium name="EnsemblPlants"/>
        </authorList>
    </citation>
    <scope>IDENTIFICATION</scope>
    <source>
        <strain evidence="3">cv. Bd21</strain>
    </source>
</reference>
<feature type="compositionally biased region" description="Low complexity" evidence="1">
    <location>
        <begin position="87"/>
        <end position="99"/>
    </location>
</feature>
<evidence type="ECO:0000256" key="1">
    <source>
        <dbReference type="SAM" id="MobiDB-lite"/>
    </source>
</evidence>
<feature type="region of interest" description="Disordered" evidence="1">
    <location>
        <begin position="87"/>
        <end position="106"/>
    </location>
</feature>
<organism evidence="2">
    <name type="scientific">Brachypodium distachyon</name>
    <name type="common">Purple false brome</name>
    <name type="synonym">Trachynia distachya</name>
    <dbReference type="NCBI Taxonomy" id="15368"/>
    <lineage>
        <taxon>Eukaryota</taxon>
        <taxon>Viridiplantae</taxon>
        <taxon>Streptophyta</taxon>
        <taxon>Embryophyta</taxon>
        <taxon>Tracheophyta</taxon>
        <taxon>Spermatophyta</taxon>
        <taxon>Magnoliopsida</taxon>
        <taxon>Liliopsida</taxon>
        <taxon>Poales</taxon>
        <taxon>Poaceae</taxon>
        <taxon>BOP clade</taxon>
        <taxon>Pooideae</taxon>
        <taxon>Stipodae</taxon>
        <taxon>Brachypodieae</taxon>
        <taxon>Brachypodium</taxon>
    </lineage>
</organism>
<name>A0A0Q3I5P2_BRADI</name>
<evidence type="ECO:0000313" key="4">
    <source>
        <dbReference type="Proteomes" id="UP000008810"/>
    </source>
</evidence>
<protein>
    <submittedName>
        <fullName evidence="2 3">Uncharacterized protein</fullName>
    </submittedName>
</protein>
<dbReference type="EnsemblPlants" id="KQJ95883">
    <property type="protein sequence ID" value="KQJ95883"/>
    <property type="gene ID" value="BRADI_3g19596v3"/>
</dbReference>
<proteinExistence type="predicted"/>